<accession>A0A0G1NBX2</accession>
<protein>
    <submittedName>
        <fullName evidence="2">Uncharacterized protein</fullName>
    </submittedName>
</protein>
<evidence type="ECO:0000256" key="1">
    <source>
        <dbReference type="SAM" id="Phobius"/>
    </source>
</evidence>
<sequence>MKHDNILLKSALVLAIVDLVLIAAILLQVNGLVKDVLEMQNKQIEIGVMKERLGKAEEAKVEEKAKETEQQKTGIKDGLTIDPETGWQVYRNDTFGYEISIPNNWKRVDEGGSAMFLRTKFRDLIRNSEISVFTPADGFGLEGFELKSEEYIKLSNTNAKKQFWSDTKGFEKGPGTRPNRLILVIWENKNLTKVPMPPPSLDSGMILFTYYDDYTRNENLFNQILNTFKFVD</sequence>
<comment type="caution">
    <text evidence="2">The sequence shown here is derived from an EMBL/GenBank/DDBJ whole genome shotgun (WGS) entry which is preliminary data.</text>
</comment>
<keyword evidence="1" id="KW-0472">Membrane</keyword>
<proteinExistence type="predicted"/>
<keyword evidence="1" id="KW-0812">Transmembrane</keyword>
<reference evidence="2 3" key="1">
    <citation type="journal article" date="2015" name="Nature">
        <title>rRNA introns, odd ribosomes, and small enigmatic genomes across a large radiation of phyla.</title>
        <authorList>
            <person name="Brown C.T."/>
            <person name="Hug L.A."/>
            <person name="Thomas B.C."/>
            <person name="Sharon I."/>
            <person name="Castelle C.J."/>
            <person name="Singh A."/>
            <person name="Wilkins M.J."/>
            <person name="Williams K.H."/>
            <person name="Banfield J.F."/>
        </authorList>
    </citation>
    <scope>NUCLEOTIDE SEQUENCE [LARGE SCALE GENOMIC DNA]</scope>
</reference>
<dbReference type="EMBL" id="LCLO01000024">
    <property type="protein sequence ID" value="KKU18006.1"/>
    <property type="molecule type" value="Genomic_DNA"/>
</dbReference>
<evidence type="ECO:0000313" key="3">
    <source>
        <dbReference type="Proteomes" id="UP000034644"/>
    </source>
</evidence>
<dbReference type="AlphaFoldDB" id="A0A0G1NBX2"/>
<keyword evidence="1" id="KW-1133">Transmembrane helix</keyword>
<dbReference type="Proteomes" id="UP000034644">
    <property type="component" value="Unassembled WGS sequence"/>
</dbReference>
<evidence type="ECO:0000313" key="2">
    <source>
        <dbReference type="EMBL" id="KKU18006.1"/>
    </source>
</evidence>
<gene>
    <name evidence="2" type="ORF">UX27_C0024G0010</name>
</gene>
<organism evidence="2 3">
    <name type="scientific">Candidatus Azambacteria bacterium GW2011_GWA2_45_90</name>
    <dbReference type="NCBI Taxonomy" id="1618614"/>
    <lineage>
        <taxon>Bacteria</taxon>
        <taxon>Candidatus Azamiibacteriota</taxon>
    </lineage>
</organism>
<name>A0A0G1NBX2_9BACT</name>
<feature type="transmembrane region" description="Helical" evidence="1">
    <location>
        <begin position="12"/>
        <end position="33"/>
    </location>
</feature>